<evidence type="ECO:0000256" key="2">
    <source>
        <dbReference type="ARBA" id="ARBA00049026"/>
    </source>
</evidence>
<dbReference type="SUPFAM" id="SSF53383">
    <property type="entry name" value="PLP-dependent transferases"/>
    <property type="match status" value="1"/>
</dbReference>
<dbReference type="InterPro" id="IPR015421">
    <property type="entry name" value="PyrdxlP-dep_Trfase_major"/>
</dbReference>
<dbReference type="GO" id="GO:0009116">
    <property type="term" value="P:nucleoside metabolic process"/>
    <property type="evidence" value="ECO:0007669"/>
    <property type="project" value="InterPro"/>
</dbReference>
<comment type="catalytic activity">
    <reaction evidence="2 3">
        <text>N(6)-[(R)-lipoyl]-L-lysyl-[glycine-cleavage complex H protein] + glycine + H(+) = N(6)-[(R)-S(8)-aminomethyldihydrolipoyl]-L-lysyl-[glycine-cleavage complex H protein] + CO2</text>
        <dbReference type="Rhea" id="RHEA:24304"/>
        <dbReference type="Rhea" id="RHEA-COMP:10494"/>
        <dbReference type="Rhea" id="RHEA-COMP:10495"/>
        <dbReference type="ChEBI" id="CHEBI:15378"/>
        <dbReference type="ChEBI" id="CHEBI:16526"/>
        <dbReference type="ChEBI" id="CHEBI:57305"/>
        <dbReference type="ChEBI" id="CHEBI:83099"/>
        <dbReference type="ChEBI" id="CHEBI:83143"/>
        <dbReference type="EC" id="1.4.4.2"/>
    </reaction>
</comment>
<evidence type="ECO:0000256" key="3">
    <source>
        <dbReference type="HAMAP-Rule" id="MF_00712"/>
    </source>
</evidence>
<dbReference type="Gene3D" id="3.90.1150.10">
    <property type="entry name" value="Aspartate Aminotransferase, domain 1"/>
    <property type="match status" value="1"/>
</dbReference>
<evidence type="ECO:0000259" key="4">
    <source>
        <dbReference type="Pfam" id="PF02347"/>
    </source>
</evidence>
<evidence type="ECO:0000313" key="5">
    <source>
        <dbReference type="EMBL" id="ADD08510.1"/>
    </source>
</evidence>
<accession>D3TD75</accession>
<dbReference type="Gene3D" id="3.40.640.10">
    <property type="entry name" value="Type I PLP-dependent aspartate aminotransferase-like (Major domain)"/>
    <property type="match status" value="1"/>
</dbReference>
<dbReference type="AlphaFoldDB" id="D3TD75"/>
<dbReference type="Proteomes" id="UP000001400">
    <property type="component" value="Chromosome"/>
</dbReference>
<dbReference type="KEGG" id="abi:Aboo_0699"/>
<organism evidence="5 6">
    <name type="scientific">Aciduliprofundum boonei (strain DSM 19572 / T469)</name>
    <dbReference type="NCBI Taxonomy" id="439481"/>
    <lineage>
        <taxon>Archaea</taxon>
        <taxon>Methanobacteriati</taxon>
        <taxon>Thermoplasmatota</taxon>
        <taxon>DHVE2 group</taxon>
        <taxon>Candidatus Aciduliprofundum</taxon>
    </lineage>
</organism>
<keyword evidence="6" id="KW-1185">Reference proteome</keyword>
<protein>
    <recommendedName>
        <fullName evidence="3">Probable glycine dehydrogenase (decarboxylating) subunit 1</fullName>
        <ecNumber evidence="3">1.4.4.2</ecNumber>
    </recommendedName>
    <alternativeName>
        <fullName evidence="3">Glycine cleavage system P-protein subunit 1</fullName>
    </alternativeName>
    <alternativeName>
        <fullName evidence="3">Glycine decarboxylase subunit 1</fullName>
    </alternativeName>
    <alternativeName>
        <fullName evidence="3">Glycine dehydrogenase (aminomethyl-transferring) subunit 1</fullName>
    </alternativeName>
</protein>
<gene>
    <name evidence="3" type="primary">gcvPA</name>
    <name evidence="5" type="ordered locus">Aboo_0699</name>
</gene>
<dbReference type="NCBIfam" id="NF001696">
    <property type="entry name" value="PRK00451.1"/>
    <property type="match status" value="1"/>
</dbReference>
<evidence type="ECO:0000313" key="6">
    <source>
        <dbReference type="Proteomes" id="UP000001400"/>
    </source>
</evidence>
<dbReference type="InterPro" id="IPR015424">
    <property type="entry name" value="PyrdxlP-dep_Trfase"/>
</dbReference>
<dbReference type="Pfam" id="PF02347">
    <property type="entry name" value="GDC-P"/>
    <property type="match status" value="1"/>
</dbReference>
<feature type="domain" description="Glycine cleavage system P-protein N-terminal" evidence="4">
    <location>
        <begin position="9"/>
        <end position="440"/>
    </location>
</feature>
<dbReference type="HOGENOM" id="CLU_004620_0_2_2"/>
<dbReference type="EMBL" id="CP001941">
    <property type="protein sequence ID" value="ADD08510.1"/>
    <property type="molecule type" value="Genomic_DNA"/>
</dbReference>
<keyword evidence="1 3" id="KW-0560">Oxidoreductase</keyword>
<dbReference type="HAMAP" id="MF_00712">
    <property type="entry name" value="GcvPA"/>
    <property type="match status" value="1"/>
</dbReference>
<evidence type="ECO:0000256" key="1">
    <source>
        <dbReference type="ARBA" id="ARBA00023002"/>
    </source>
</evidence>
<name>D3TD75_ACIB4</name>
<dbReference type="PANTHER" id="PTHR42806">
    <property type="entry name" value="GLYCINE CLEAVAGE SYSTEM P-PROTEIN"/>
    <property type="match status" value="1"/>
</dbReference>
<dbReference type="PANTHER" id="PTHR42806:SF1">
    <property type="entry name" value="GLYCINE DEHYDROGENASE (DECARBOXYLATING)"/>
    <property type="match status" value="1"/>
</dbReference>
<dbReference type="CDD" id="cd00613">
    <property type="entry name" value="GDC-P"/>
    <property type="match status" value="1"/>
</dbReference>
<proteinExistence type="inferred from homology"/>
<comment type="function">
    <text evidence="3">The glycine cleavage system catalyzes the degradation of glycine. The P protein binds the alpha-amino group of glycine through its pyridoxal phosphate cofactor; CO(2) is released and the remaining methylamine moiety is then transferred to the lipoamide cofactor of the H protein.</text>
</comment>
<dbReference type="EC" id="1.4.4.2" evidence="3"/>
<dbReference type="InterPro" id="IPR020581">
    <property type="entry name" value="GDC_P"/>
</dbReference>
<reference evidence="5" key="1">
    <citation type="submission" date="2010-02" db="EMBL/GenBank/DDBJ databases">
        <title>Complete sequence of Aciduliprofundum boonei T469.</title>
        <authorList>
            <consortium name="US DOE Joint Genome Institute"/>
            <person name="Lucas S."/>
            <person name="Copeland A."/>
            <person name="Lapidus A."/>
            <person name="Cheng J.-F."/>
            <person name="Bruce D."/>
            <person name="Goodwin L."/>
            <person name="Pitluck S."/>
            <person name="Saunders E."/>
            <person name="Detter J.C."/>
            <person name="Han C."/>
            <person name="Tapia R."/>
            <person name="Land M."/>
            <person name="Hauser L."/>
            <person name="Kyrpides N."/>
            <person name="Mikhailova N."/>
            <person name="Flores G."/>
            <person name="Reysenbach A.-L."/>
            <person name="Woyke T."/>
        </authorList>
    </citation>
    <scope>NUCLEOTIDE SEQUENCE</scope>
    <source>
        <strain evidence="5">T469</strain>
    </source>
</reference>
<dbReference type="InterPro" id="IPR023010">
    <property type="entry name" value="GcvPA"/>
</dbReference>
<dbReference type="GO" id="GO:0004375">
    <property type="term" value="F:glycine dehydrogenase (decarboxylating) activity"/>
    <property type="evidence" value="ECO:0007669"/>
    <property type="project" value="UniProtKB-EC"/>
</dbReference>
<dbReference type="PIRSF" id="PIRSF006815">
    <property type="entry name" value="GcvPA"/>
    <property type="match status" value="1"/>
</dbReference>
<comment type="subunit">
    <text evidence="3">The glycine cleavage system is composed of four proteins: P, T, L and H. In this organism, the P 'protein' is a heterodimer of two subunits.</text>
</comment>
<dbReference type="InterPro" id="IPR049315">
    <property type="entry name" value="GDC-P_N"/>
</dbReference>
<dbReference type="InterPro" id="IPR015422">
    <property type="entry name" value="PyrdxlP-dep_Trfase_small"/>
</dbReference>
<sequence>MSSDSLHMNDMQDMLRAMKLDSWEELFKDIPKEARKDGINIPSMDEYELFRYAKKLADKNKDFFQMPNFLGAGVYFHFIPPAVLSLASRSEFYTSYTPYQAEISQGMLQVLFEYQSLIAELTGMDVANSSMYDASTSLGEAARMANRINRRREILVPENLHWEKESVLKNYIAGLGMKVKKYPLNERSMVDLDGLSSMITKDTAAVYAENPNFFGIIDENVVHLREIVGDSILIVGVNPISLGVLKPPGEYGADIVIGEGQILGNPISFGGPLLGIFATKMKYVRKMPGRLIGMTKDAEGRRAFTMTLQTREQHIRRGKATSNICSNEALCALMSTLYLAYLGSNGLRKVAKKNMENAKKLMHMLKSEGFDAPHFDAPHFNEFLLDLPKNPHLVNKALIAKGVQGGYPINEGCFRGIGHAMLLCTTEIHEDEDMRRLVEALKEVL</sequence>
<dbReference type="GO" id="GO:0019464">
    <property type="term" value="P:glycine decarboxylation via glycine cleavage system"/>
    <property type="evidence" value="ECO:0007669"/>
    <property type="project" value="UniProtKB-UniRule"/>
</dbReference>
<comment type="similarity">
    <text evidence="3">Belongs to the GcvP family. N-terminal subunit subfamily.</text>
</comment>